<feature type="transmembrane region" description="Helical" evidence="12">
    <location>
        <begin position="520"/>
        <end position="541"/>
    </location>
</feature>
<dbReference type="GO" id="GO:0016020">
    <property type="term" value="C:membrane"/>
    <property type="evidence" value="ECO:0007669"/>
    <property type="project" value="UniProtKB-SubCell"/>
</dbReference>
<feature type="transmembrane region" description="Helical" evidence="12">
    <location>
        <begin position="592"/>
        <end position="612"/>
    </location>
</feature>
<dbReference type="CDD" id="cd08760">
    <property type="entry name" value="Cyt_b561_FRRS1_like"/>
    <property type="match status" value="1"/>
</dbReference>
<keyword evidence="11" id="KW-0325">Glycoprotein</keyword>
<evidence type="ECO:0000256" key="2">
    <source>
        <dbReference type="ARBA" id="ARBA00004141"/>
    </source>
</evidence>
<comment type="similarity">
    <text evidence="3">Belongs to the FRRS1 family.</text>
</comment>
<comment type="cofactor">
    <cofactor evidence="1">
        <name>heme b</name>
        <dbReference type="ChEBI" id="CHEBI:60344"/>
    </cofactor>
</comment>
<dbReference type="InterPro" id="IPR005018">
    <property type="entry name" value="DOMON_domain"/>
</dbReference>
<gene>
    <name evidence="16" type="ORF">XAT740_LOCUS35322</name>
</gene>
<evidence type="ECO:0000256" key="11">
    <source>
        <dbReference type="ARBA" id="ARBA00023180"/>
    </source>
</evidence>
<feature type="signal peptide" evidence="13">
    <location>
        <begin position="1"/>
        <end position="19"/>
    </location>
</feature>
<evidence type="ECO:0000256" key="3">
    <source>
        <dbReference type="ARBA" id="ARBA00009195"/>
    </source>
</evidence>
<dbReference type="Proteomes" id="UP000663828">
    <property type="component" value="Unassembled WGS sequence"/>
</dbReference>
<dbReference type="PROSITE" id="PS50836">
    <property type="entry name" value="DOMON"/>
    <property type="match status" value="1"/>
</dbReference>
<feature type="transmembrane region" description="Helical" evidence="12">
    <location>
        <begin position="449"/>
        <end position="471"/>
    </location>
</feature>
<dbReference type="Pfam" id="PF02014">
    <property type="entry name" value="Reeler"/>
    <property type="match status" value="1"/>
</dbReference>
<feature type="chain" id="PRO_5032619770" description="Ferric-chelate reductase 1" evidence="13">
    <location>
        <begin position="20"/>
        <end position="613"/>
    </location>
</feature>
<reference evidence="16" key="1">
    <citation type="submission" date="2021-02" db="EMBL/GenBank/DDBJ databases">
        <authorList>
            <person name="Nowell W R."/>
        </authorList>
    </citation>
    <scope>NUCLEOTIDE SEQUENCE</scope>
</reference>
<dbReference type="EMBL" id="CAJNOR010003529">
    <property type="protein sequence ID" value="CAF1422852.1"/>
    <property type="molecule type" value="Genomic_DNA"/>
</dbReference>
<keyword evidence="7" id="KW-0249">Electron transport</keyword>
<dbReference type="SMART" id="SM00665">
    <property type="entry name" value="B561"/>
    <property type="match status" value="1"/>
</dbReference>
<accession>A0A815MN33</accession>
<keyword evidence="10 12" id="KW-0472">Membrane</keyword>
<dbReference type="Gene3D" id="2.60.40.4060">
    <property type="entry name" value="Reeler domain"/>
    <property type="match status" value="1"/>
</dbReference>
<feature type="transmembrane region" description="Helical" evidence="12">
    <location>
        <begin position="374"/>
        <end position="395"/>
    </location>
</feature>
<keyword evidence="6 13" id="KW-0732">Signal</keyword>
<evidence type="ECO:0000256" key="6">
    <source>
        <dbReference type="ARBA" id="ARBA00022729"/>
    </source>
</evidence>
<dbReference type="PANTHER" id="PTHR23130">
    <property type="entry name" value="CYTOCHROME B561 AND DOMON DOMAIN-CONTAINING PROTEIN"/>
    <property type="match status" value="1"/>
</dbReference>
<evidence type="ECO:0000256" key="12">
    <source>
        <dbReference type="SAM" id="Phobius"/>
    </source>
</evidence>
<evidence type="ECO:0000259" key="15">
    <source>
        <dbReference type="PROSITE" id="PS50939"/>
    </source>
</evidence>
<name>A0A815MN33_ADIRI</name>
<evidence type="ECO:0000256" key="9">
    <source>
        <dbReference type="ARBA" id="ARBA00023004"/>
    </source>
</evidence>
<evidence type="ECO:0000256" key="5">
    <source>
        <dbReference type="ARBA" id="ARBA00022692"/>
    </source>
</evidence>
<evidence type="ECO:0000256" key="7">
    <source>
        <dbReference type="ARBA" id="ARBA00022982"/>
    </source>
</evidence>
<keyword evidence="9" id="KW-0408">Iron</keyword>
<proteinExistence type="inferred from homology"/>
<evidence type="ECO:0000256" key="8">
    <source>
        <dbReference type="ARBA" id="ARBA00022989"/>
    </source>
</evidence>
<keyword evidence="17" id="KW-1185">Reference proteome</keyword>
<evidence type="ECO:0000256" key="13">
    <source>
        <dbReference type="SAM" id="SignalP"/>
    </source>
</evidence>
<comment type="subcellular location">
    <subcellularLocation>
        <location evidence="2">Membrane</location>
        <topology evidence="2">Multi-pass membrane protein</topology>
    </subcellularLocation>
</comment>
<keyword evidence="4" id="KW-0813">Transport</keyword>
<evidence type="ECO:0000313" key="17">
    <source>
        <dbReference type="Proteomes" id="UP000663828"/>
    </source>
</evidence>
<sequence length="613" mass="68097">MNIFIAALLILSCISGIKCFSSENSSNICDEIKRQQRRADLSLCPSKFSVNISSSSYSVGEPIHIFIKTTALDTTFHGVHVVALDENHLQVGSWKMNAKKRDENSCNGSIYIFEKAITNTDAIWQVSTPVVGNIAIKIAIIEDDSAIYSNCYNFILTSRVSMNSSNIDVEDAAINTTTIVTTTTVTVTTPSPTADVTVNVTWSFASNTNITSVSMAIRNLKSSQWVAIGLGQNVAMGEAHVFMCKRLANDEIIINRYVNPGDHDPPERPQPDAGGVFTPGQQQFTDGVVVCRFTLSNFATQILKQVQTLEPLSQSRQYHPLIAMGVLDKDNNAEKHSADSRVAKSDTVQLNQNEVILYRIPEVKTDLTFVRTHGIIMIFTWILIVSTGALISRYFKTSWANKMICGKAAWFTAHRFLMSIAAILTTLGFLFILVFLQGTWVPNGTTRPYAHSITGVIVIGLAFFQPFIALFRCEPNSRYRSIFNYIHAFVGFSAFILSVATLYLATYFHVFADTKGRFVMIAWIAWVALIFLIFECSEYFIRKKNRESGYTNINTSNTTIADLIENSATPKLTSFTVDNHEETSVQRKSKNVLLAIHILVAATLSVILTTLIL</sequence>
<dbReference type="InterPro" id="IPR042307">
    <property type="entry name" value="Reeler_sf"/>
</dbReference>
<evidence type="ECO:0000256" key="10">
    <source>
        <dbReference type="ARBA" id="ARBA00023136"/>
    </source>
</evidence>
<evidence type="ECO:0000256" key="4">
    <source>
        <dbReference type="ARBA" id="ARBA00022448"/>
    </source>
</evidence>
<feature type="transmembrane region" description="Helical" evidence="12">
    <location>
        <begin position="416"/>
        <end position="437"/>
    </location>
</feature>
<dbReference type="AlphaFoldDB" id="A0A815MN33"/>
<feature type="domain" description="Cytochrome b561" evidence="15">
    <location>
        <begin position="339"/>
        <end position="543"/>
    </location>
</feature>
<evidence type="ECO:0000313" key="16">
    <source>
        <dbReference type="EMBL" id="CAF1422852.1"/>
    </source>
</evidence>
<feature type="transmembrane region" description="Helical" evidence="12">
    <location>
        <begin position="483"/>
        <end position="508"/>
    </location>
</feature>
<dbReference type="Gene3D" id="1.20.120.1770">
    <property type="match status" value="1"/>
</dbReference>
<keyword evidence="8 12" id="KW-1133">Transmembrane helix</keyword>
<organism evidence="16 17">
    <name type="scientific">Adineta ricciae</name>
    <name type="common">Rotifer</name>
    <dbReference type="NCBI Taxonomy" id="249248"/>
    <lineage>
        <taxon>Eukaryota</taxon>
        <taxon>Metazoa</taxon>
        <taxon>Spiralia</taxon>
        <taxon>Gnathifera</taxon>
        <taxon>Rotifera</taxon>
        <taxon>Eurotatoria</taxon>
        <taxon>Bdelloidea</taxon>
        <taxon>Adinetida</taxon>
        <taxon>Adinetidae</taxon>
        <taxon>Adineta</taxon>
    </lineage>
</organism>
<dbReference type="Pfam" id="PF03188">
    <property type="entry name" value="Cytochrom_B561"/>
    <property type="match status" value="1"/>
</dbReference>
<dbReference type="PANTHER" id="PTHR23130:SF171">
    <property type="entry name" value="OS01G0895300 PROTEIN"/>
    <property type="match status" value="1"/>
</dbReference>
<dbReference type="InterPro" id="IPR006593">
    <property type="entry name" value="Cyt_b561/ferric_Rdtase_TM"/>
</dbReference>
<evidence type="ECO:0008006" key="18">
    <source>
        <dbReference type="Google" id="ProtNLM"/>
    </source>
</evidence>
<comment type="caution">
    <text evidence="16">The sequence shown here is derived from an EMBL/GenBank/DDBJ whole genome shotgun (WGS) entry which is preliminary data.</text>
</comment>
<evidence type="ECO:0000259" key="14">
    <source>
        <dbReference type="PROSITE" id="PS50836"/>
    </source>
</evidence>
<dbReference type="InterPro" id="IPR002861">
    <property type="entry name" value="Reeler_dom"/>
</dbReference>
<dbReference type="PROSITE" id="PS50939">
    <property type="entry name" value="CYTOCHROME_B561"/>
    <property type="match status" value="1"/>
</dbReference>
<evidence type="ECO:0000256" key="1">
    <source>
        <dbReference type="ARBA" id="ARBA00001970"/>
    </source>
</evidence>
<keyword evidence="5 12" id="KW-0812">Transmembrane</keyword>
<feature type="domain" description="DOMON" evidence="14">
    <location>
        <begin position="196"/>
        <end position="325"/>
    </location>
</feature>
<protein>
    <recommendedName>
        <fullName evidence="18">Ferric-chelate reductase 1</fullName>
    </recommendedName>
</protein>